<name>A0AAV0BBQ7_PHAPC</name>
<sequence>MRLDSLPDGLPNIAEPKQVEIDSSDSVLTRADLAWSISGWRMTDELFMLKGGQGLYFWSGFYRIGCLSDELRGSLVKGAQVIFMINWFSVQVSTDVGLEVTPVRDENLFEVELRNDLMDSPPAVGWESDGN</sequence>
<reference evidence="1" key="1">
    <citation type="submission" date="2022-06" db="EMBL/GenBank/DDBJ databases">
        <authorList>
            <consortium name="SYNGENTA / RWTH Aachen University"/>
        </authorList>
    </citation>
    <scope>NUCLEOTIDE SEQUENCE</scope>
</reference>
<accession>A0AAV0BBQ7</accession>
<evidence type="ECO:0000313" key="1">
    <source>
        <dbReference type="EMBL" id="CAH7683204.1"/>
    </source>
</evidence>
<organism evidence="1 2">
    <name type="scientific">Phakopsora pachyrhizi</name>
    <name type="common">Asian soybean rust disease fungus</name>
    <dbReference type="NCBI Taxonomy" id="170000"/>
    <lineage>
        <taxon>Eukaryota</taxon>
        <taxon>Fungi</taxon>
        <taxon>Dikarya</taxon>
        <taxon>Basidiomycota</taxon>
        <taxon>Pucciniomycotina</taxon>
        <taxon>Pucciniomycetes</taxon>
        <taxon>Pucciniales</taxon>
        <taxon>Phakopsoraceae</taxon>
        <taxon>Phakopsora</taxon>
    </lineage>
</organism>
<evidence type="ECO:0000313" key="2">
    <source>
        <dbReference type="Proteomes" id="UP001153365"/>
    </source>
</evidence>
<dbReference type="EMBL" id="CALTRL010004539">
    <property type="protein sequence ID" value="CAH7683204.1"/>
    <property type="molecule type" value="Genomic_DNA"/>
</dbReference>
<dbReference type="AlphaFoldDB" id="A0AAV0BBQ7"/>
<proteinExistence type="predicted"/>
<keyword evidence="2" id="KW-1185">Reference proteome</keyword>
<protein>
    <submittedName>
        <fullName evidence="1">Uncharacterized protein</fullName>
    </submittedName>
</protein>
<gene>
    <name evidence="1" type="ORF">PPACK8108_LOCUS16599</name>
</gene>
<dbReference type="Proteomes" id="UP001153365">
    <property type="component" value="Unassembled WGS sequence"/>
</dbReference>
<comment type="caution">
    <text evidence="1">The sequence shown here is derived from an EMBL/GenBank/DDBJ whole genome shotgun (WGS) entry which is preliminary data.</text>
</comment>